<reference evidence="4" key="2">
    <citation type="submission" date="2015-01" db="EMBL/GenBank/DDBJ databases">
        <title>Evolutionary Origins and Diversification of the Mycorrhizal Mutualists.</title>
        <authorList>
            <consortium name="DOE Joint Genome Institute"/>
            <consortium name="Mycorrhizal Genomics Consortium"/>
            <person name="Kohler A."/>
            <person name="Kuo A."/>
            <person name="Nagy L.G."/>
            <person name="Floudas D."/>
            <person name="Copeland A."/>
            <person name="Barry K.W."/>
            <person name="Cichocki N."/>
            <person name="Veneault-Fourrey C."/>
            <person name="LaButti K."/>
            <person name="Lindquist E.A."/>
            <person name="Lipzen A."/>
            <person name="Lundell T."/>
            <person name="Morin E."/>
            <person name="Murat C."/>
            <person name="Riley R."/>
            <person name="Ohm R."/>
            <person name="Sun H."/>
            <person name="Tunlid A."/>
            <person name="Henrissat B."/>
            <person name="Grigoriev I.V."/>
            <person name="Hibbett D.S."/>
            <person name="Martin F."/>
        </authorList>
    </citation>
    <scope>NUCLEOTIDE SEQUENCE [LARGE SCALE GENOMIC DNA]</scope>
    <source>
        <strain evidence="4">h7</strain>
    </source>
</reference>
<dbReference type="Proteomes" id="UP000053424">
    <property type="component" value="Unassembled WGS sequence"/>
</dbReference>
<dbReference type="HOGENOM" id="CLU_1938434_0_0_1"/>
<dbReference type="AlphaFoldDB" id="A0A0C2Y0V5"/>
<sequence length="130" mass="14159">MDLEESAIENVNKSQPPTALVCVSDPSAKGEKLDIIAEETAAKEEAFRSQIATLQVELLLQKLVTGDNVNKLEAREEKNREQLSNLKAAQEEVIALKSEVEELARKISARRTRDDGGPTGNRSAEVGSAE</sequence>
<accession>A0A0C2Y0V5</accession>
<protein>
    <submittedName>
        <fullName evidence="3">Uncharacterized protein</fullName>
    </submittedName>
</protein>
<evidence type="ECO:0000256" key="2">
    <source>
        <dbReference type="SAM" id="MobiDB-lite"/>
    </source>
</evidence>
<keyword evidence="1" id="KW-0175">Coiled coil</keyword>
<evidence type="ECO:0000256" key="1">
    <source>
        <dbReference type="SAM" id="Coils"/>
    </source>
</evidence>
<proteinExistence type="predicted"/>
<evidence type="ECO:0000313" key="4">
    <source>
        <dbReference type="Proteomes" id="UP000053424"/>
    </source>
</evidence>
<reference evidence="3 4" key="1">
    <citation type="submission" date="2014-04" db="EMBL/GenBank/DDBJ databases">
        <authorList>
            <consortium name="DOE Joint Genome Institute"/>
            <person name="Kuo A."/>
            <person name="Gay G."/>
            <person name="Dore J."/>
            <person name="Kohler A."/>
            <person name="Nagy L.G."/>
            <person name="Floudas D."/>
            <person name="Copeland A."/>
            <person name="Barry K.W."/>
            <person name="Cichocki N."/>
            <person name="Veneault-Fourrey C."/>
            <person name="LaButti K."/>
            <person name="Lindquist E.A."/>
            <person name="Lipzen A."/>
            <person name="Lundell T."/>
            <person name="Morin E."/>
            <person name="Murat C."/>
            <person name="Sun H."/>
            <person name="Tunlid A."/>
            <person name="Henrissat B."/>
            <person name="Grigoriev I.V."/>
            <person name="Hibbett D.S."/>
            <person name="Martin F."/>
            <person name="Nordberg H.P."/>
            <person name="Cantor M.N."/>
            <person name="Hua S.X."/>
        </authorList>
    </citation>
    <scope>NUCLEOTIDE SEQUENCE [LARGE SCALE GENOMIC DNA]</scope>
    <source>
        <strain evidence="4">h7</strain>
    </source>
</reference>
<name>A0A0C2Y0V5_HEBCY</name>
<evidence type="ECO:0000313" key="3">
    <source>
        <dbReference type="EMBL" id="KIM43493.1"/>
    </source>
</evidence>
<organism evidence="3 4">
    <name type="scientific">Hebeloma cylindrosporum</name>
    <dbReference type="NCBI Taxonomy" id="76867"/>
    <lineage>
        <taxon>Eukaryota</taxon>
        <taxon>Fungi</taxon>
        <taxon>Dikarya</taxon>
        <taxon>Basidiomycota</taxon>
        <taxon>Agaricomycotina</taxon>
        <taxon>Agaricomycetes</taxon>
        <taxon>Agaricomycetidae</taxon>
        <taxon>Agaricales</taxon>
        <taxon>Agaricineae</taxon>
        <taxon>Hymenogastraceae</taxon>
        <taxon>Hebeloma</taxon>
    </lineage>
</organism>
<feature type="coiled-coil region" evidence="1">
    <location>
        <begin position="69"/>
        <end position="106"/>
    </location>
</feature>
<feature type="compositionally biased region" description="Basic and acidic residues" evidence="2">
    <location>
        <begin position="107"/>
        <end position="116"/>
    </location>
</feature>
<keyword evidence="4" id="KW-1185">Reference proteome</keyword>
<dbReference type="EMBL" id="KN831775">
    <property type="protein sequence ID" value="KIM43493.1"/>
    <property type="molecule type" value="Genomic_DNA"/>
</dbReference>
<feature type="region of interest" description="Disordered" evidence="2">
    <location>
        <begin position="107"/>
        <end position="130"/>
    </location>
</feature>
<gene>
    <name evidence="3" type="ORF">M413DRAFT_443415</name>
</gene>